<evidence type="ECO:0000313" key="2">
    <source>
        <dbReference type="Proteomes" id="UP001139369"/>
    </source>
</evidence>
<protein>
    <recommendedName>
        <fullName evidence="3">Tetratricopeptide repeat protein</fullName>
    </recommendedName>
</protein>
<accession>A0A9X1VN81</accession>
<comment type="caution">
    <text evidence="1">The sequence shown here is derived from an EMBL/GenBank/DDBJ whole genome shotgun (WGS) entry which is preliminary data.</text>
</comment>
<evidence type="ECO:0000313" key="1">
    <source>
        <dbReference type="EMBL" id="MCI2229160.1"/>
    </source>
</evidence>
<gene>
    <name evidence="1" type="ORF">MC378_08275</name>
</gene>
<dbReference type="Proteomes" id="UP001139369">
    <property type="component" value="Unassembled WGS sequence"/>
</dbReference>
<dbReference type="AlphaFoldDB" id="A0A9X1VN81"/>
<sequence>MKILKFIDLVEKKIPIQQLETAELKSVVEEFPYFQCARAIYLKGLKNQDSFKYNNELKVTAAYTTDRTVLFNFITAKDFDSHKNENIHKQITSKISEEVHEKPIVKTPVKRVENQPEETSVIKEKLEIGKPISFSSAENHSFHQWLQLSSKKQIIRTANNQPAETLKKVAIIDKFIKNNPKIEPLSKDKTITVPVEKNKQDSSLMTETLAKVYLEQKKYENAIQAYRILSLKYPEKSGFFADQIKRVQILQKNKS</sequence>
<name>A0A9X1VN81_9FLAO</name>
<dbReference type="EMBL" id="JAKQYM010000005">
    <property type="protein sequence ID" value="MCI2229160.1"/>
    <property type="molecule type" value="Genomic_DNA"/>
</dbReference>
<proteinExistence type="predicted"/>
<keyword evidence="2" id="KW-1185">Reference proteome</keyword>
<dbReference type="RefSeq" id="WP_242178291.1">
    <property type="nucleotide sequence ID" value="NZ_JAKQYM010000005.1"/>
</dbReference>
<organism evidence="1 2">
    <name type="scientific">Polaribacter marinus</name>
    <dbReference type="NCBI Taxonomy" id="2916838"/>
    <lineage>
        <taxon>Bacteria</taxon>
        <taxon>Pseudomonadati</taxon>
        <taxon>Bacteroidota</taxon>
        <taxon>Flavobacteriia</taxon>
        <taxon>Flavobacteriales</taxon>
        <taxon>Flavobacteriaceae</taxon>
    </lineage>
</organism>
<reference evidence="1" key="1">
    <citation type="submission" date="2022-02" db="EMBL/GenBank/DDBJ databases">
        <title>Polaribacter sp. MSW13, isolated from seawater.</title>
        <authorList>
            <person name="Kristyanto S."/>
            <person name="Jung J."/>
            <person name="Jeon C.O."/>
        </authorList>
    </citation>
    <scope>NUCLEOTIDE SEQUENCE</scope>
    <source>
        <strain evidence="1">MSW13</strain>
    </source>
</reference>
<evidence type="ECO:0008006" key="3">
    <source>
        <dbReference type="Google" id="ProtNLM"/>
    </source>
</evidence>